<dbReference type="HOGENOM" id="CLU_2797332_0_0_1"/>
<name>W1PXM2_AMBTC</name>
<dbReference type="Gramene" id="ERN12165">
    <property type="protein sequence ID" value="ERN12165"/>
    <property type="gene ID" value="AMTR_s00034p00064480"/>
</dbReference>
<evidence type="ECO:0000256" key="1">
    <source>
        <dbReference type="SAM" id="MobiDB-lite"/>
    </source>
</evidence>
<organism evidence="2 3">
    <name type="scientific">Amborella trichopoda</name>
    <dbReference type="NCBI Taxonomy" id="13333"/>
    <lineage>
        <taxon>Eukaryota</taxon>
        <taxon>Viridiplantae</taxon>
        <taxon>Streptophyta</taxon>
        <taxon>Embryophyta</taxon>
        <taxon>Tracheophyta</taxon>
        <taxon>Spermatophyta</taxon>
        <taxon>Magnoliopsida</taxon>
        <taxon>Amborellales</taxon>
        <taxon>Amborellaceae</taxon>
        <taxon>Amborella</taxon>
    </lineage>
</organism>
<feature type="compositionally biased region" description="Basic and acidic residues" evidence="1">
    <location>
        <begin position="20"/>
        <end position="29"/>
    </location>
</feature>
<dbReference type="EMBL" id="KI392616">
    <property type="protein sequence ID" value="ERN12165.1"/>
    <property type="molecule type" value="Genomic_DNA"/>
</dbReference>
<proteinExistence type="predicted"/>
<evidence type="ECO:0000313" key="2">
    <source>
        <dbReference type="EMBL" id="ERN12165.1"/>
    </source>
</evidence>
<keyword evidence="3" id="KW-1185">Reference proteome</keyword>
<gene>
    <name evidence="2" type="ORF">AMTR_s00034p00064480</name>
</gene>
<accession>W1PXM2</accession>
<dbReference type="Proteomes" id="UP000017836">
    <property type="component" value="Unassembled WGS sequence"/>
</dbReference>
<dbReference type="AlphaFoldDB" id="W1PXM2"/>
<feature type="region of interest" description="Disordered" evidence="1">
    <location>
        <begin position="20"/>
        <end position="41"/>
    </location>
</feature>
<evidence type="ECO:0000313" key="3">
    <source>
        <dbReference type="Proteomes" id="UP000017836"/>
    </source>
</evidence>
<protein>
    <submittedName>
        <fullName evidence="2">Uncharacterized protein</fullName>
    </submittedName>
</protein>
<sequence>MVIVTVERRKRKGLRIAQRDRVGRNDSDQGKGGARTRICGGKEDGEGAETIWLRLLVASGGRKGLRLS</sequence>
<reference evidence="3" key="1">
    <citation type="journal article" date="2013" name="Science">
        <title>The Amborella genome and the evolution of flowering plants.</title>
        <authorList>
            <consortium name="Amborella Genome Project"/>
        </authorList>
    </citation>
    <scope>NUCLEOTIDE SEQUENCE [LARGE SCALE GENOMIC DNA]</scope>
</reference>